<evidence type="ECO:0000313" key="5">
    <source>
        <dbReference type="EMBL" id="MDZ5457558.1"/>
    </source>
</evidence>
<dbReference type="SUPFAM" id="SSF53822">
    <property type="entry name" value="Periplasmic binding protein-like I"/>
    <property type="match status" value="1"/>
</dbReference>
<dbReference type="InterPro" id="IPR001761">
    <property type="entry name" value="Peripla_BP/Lac1_sug-bd_dom"/>
</dbReference>
<proteinExistence type="predicted"/>
<evidence type="ECO:0000259" key="4">
    <source>
        <dbReference type="PROSITE" id="PS50932"/>
    </source>
</evidence>
<keyword evidence="6" id="KW-1185">Reference proteome</keyword>
<dbReference type="PROSITE" id="PS50932">
    <property type="entry name" value="HTH_LACI_2"/>
    <property type="match status" value="1"/>
</dbReference>
<sequence length="341" mass="36469">MKTNLKVLSQSLGLSQTTVSRALAGYSDVSPVTRQRVLEAARASGYEPDTTARRLATGRSEAVGIIYPFGDSGLGDPRFVEVMAGLSDGLAEARMDLMVAAARAQTELDSYKRLTSSRAVDALIVANTRLDDARIQFLQQRKFPFVAYGRTNSASPYAWFDFDNEAGARLATQRLLGLGHRRIALIHAPLSMTFAAQRHAGYVQALREAGLEPEAALVVEVPLDRHGACEATRRLLALPQPPTALLVDNNLSGVGTLRALMESGWQPGRGPSLIVYDGVPADLPLPYRVTAVEQPTGEASGRTLARLVLDLLAGHPVPSLNQLAQPVIAPGDTDRPASADG</sequence>
<evidence type="ECO:0000313" key="6">
    <source>
        <dbReference type="Proteomes" id="UP001293718"/>
    </source>
</evidence>
<dbReference type="PANTHER" id="PTHR30146:SF109">
    <property type="entry name" value="HTH-TYPE TRANSCRIPTIONAL REGULATOR GALS"/>
    <property type="match status" value="1"/>
</dbReference>
<comment type="caution">
    <text evidence="5">The sequence shown here is derived from an EMBL/GenBank/DDBJ whole genome shotgun (WGS) entry which is preliminary data.</text>
</comment>
<protein>
    <submittedName>
        <fullName evidence="5">Substrate-binding domain-containing protein</fullName>
    </submittedName>
</protein>
<dbReference type="EMBL" id="JAXOJX010000019">
    <property type="protein sequence ID" value="MDZ5457558.1"/>
    <property type="molecule type" value="Genomic_DNA"/>
</dbReference>
<dbReference type="SUPFAM" id="SSF47413">
    <property type="entry name" value="lambda repressor-like DNA-binding domains"/>
    <property type="match status" value="1"/>
</dbReference>
<organism evidence="5 6">
    <name type="scientific">Azohydromonas lata</name>
    <dbReference type="NCBI Taxonomy" id="45677"/>
    <lineage>
        <taxon>Bacteria</taxon>
        <taxon>Pseudomonadati</taxon>
        <taxon>Pseudomonadota</taxon>
        <taxon>Betaproteobacteria</taxon>
        <taxon>Burkholderiales</taxon>
        <taxon>Sphaerotilaceae</taxon>
        <taxon>Azohydromonas</taxon>
    </lineage>
</organism>
<dbReference type="PANTHER" id="PTHR30146">
    <property type="entry name" value="LACI-RELATED TRANSCRIPTIONAL REPRESSOR"/>
    <property type="match status" value="1"/>
</dbReference>
<dbReference type="Gene3D" id="1.10.260.40">
    <property type="entry name" value="lambda repressor-like DNA-binding domains"/>
    <property type="match status" value="1"/>
</dbReference>
<keyword evidence="2" id="KW-0238">DNA-binding</keyword>
<feature type="domain" description="HTH lacI-type" evidence="4">
    <location>
        <begin position="13"/>
        <end position="57"/>
    </location>
</feature>
<dbReference type="Proteomes" id="UP001293718">
    <property type="component" value="Unassembled WGS sequence"/>
</dbReference>
<dbReference type="InterPro" id="IPR028082">
    <property type="entry name" value="Peripla_BP_I"/>
</dbReference>
<evidence type="ECO:0000256" key="1">
    <source>
        <dbReference type="ARBA" id="ARBA00023015"/>
    </source>
</evidence>
<dbReference type="InterPro" id="IPR000843">
    <property type="entry name" value="HTH_LacI"/>
</dbReference>
<dbReference type="Pfam" id="PF00532">
    <property type="entry name" value="Peripla_BP_1"/>
    <property type="match status" value="1"/>
</dbReference>
<dbReference type="Pfam" id="PF00356">
    <property type="entry name" value="LacI"/>
    <property type="match status" value="1"/>
</dbReference>
<accession>A0ABU5IEK2</accession>
<name>A0ABU5IEK2_9BURK</name>
<dbReference type="CDD" id="cd20010">
    <property type="entry name" value="PBP1_AglR-like"/>
    <property type="match status" value="1"/>
</dbReference>
<evidence type="ECO:0000256" key="2">
    <source>
        <dbReference type="ARBA" id="ARBA00023125"/>
    </source>
</evidence>
<dbReference type="RefSeq" id="WP_322465844.1">
    <property type="nucleotide sequence ID" value="NZ_JAXOJX010000019.1"/>
</dbReference>
<dbReference type="InterPro" id="IPR010982">
    <property type="entry name" value="Lambda_DNA-bd_dom_sf"/>
</dbReference>
<keyword evidence="1" id="KW-0805">Transcription regulation</keyword>
<dbReference type="Gene3D" id="3.40.50.2300">
    <property type="match status" value="2"/>
</dbReference>
<dbReference type="SMART" id="SM00354">
    <property type="entry name" value="HTH_LACI"/>
    <property type="match status" value="1"/>
</dbReference>
<reference evidence="5 6" key="1">
    <citation type="submission" date="2023-11" db="EMBL/GenBank/DDBJ databases">
        <title>Draft genome of Azohydromonas lata strain H1 (DSM1123), a polyhydroxyalkanoate producer.</title>
        <authorList>
            <person name="Traversa D."/>
            <person name="D'Addabbo P."/>
            <person name="Pazzani C."/>
            <person name="Manzari C."/>
            <person name="Chiara M."/>
            <person name="Scrascia M."/>
        </authorList>
    </citation>
    <scope>NUCLEOTIDE SEQUENCE [LARGE SCALE GENOMIC DNA]</scope>
    <source>
        <strain evidence="5 6">H1</strain>
    </source>
</reference>
<keyword evidence="3" id="KW-0804">Transcription</keyword>
<gene>
    <name evidence="5" type="ORF">SM757_13345</name>
</gene>
<dbReference type="CDD" id="cd01392">
    <property type="entry name" value="HTH_LacI"/>
    <property type="match status" value="1"/>
</dbReference>
<evidence type="ECO:0000256" key="3">
    <source>
        <dbReference type="ARBA" id="ARBA00023163"/>
    </source>
</evidence>